<reference evidence="2 3" key="1">
    <citation type="submission" date="2020-08" db="EMBL/GenBank/DDBJ databases">
        <title>Genome sequencing of Purple Non-Sulfur Bacteria from various extreme environments.</title>
        <authorList>
            <person name="Mayer M."/>
        </authorList>
    </citation>
    <scope>NUCLEOTIDE SEQUENCE [LARGE SCALE GENOMIC DNA]</scope>
    <source>
        <strain evidence="2 3">2761</strain>
    </source>
</reference>
<protein>
    <submittedName>
        <fullName evidence="2">Uncharacterized protein</fullName>
    </submittedName>
</protein>
<organism evidence="2 3">
    <name type="scientific">Rhodocyclus tenuis</name>
    <name type="common">Rhodospirillum tenue</name>
    <dbReference type="NCBI Taxonomy" id="1066"/>
    <lineage>
        <taxon>Bacteria</taxon>
        <taxon>Pseudomonadati</taxon>
        <taxon>Pseudomonadota</taxon>
        <taxon>Betaproteobacteria</taxon>
        <taxon>Rhodocyclales</taxon>
        <taxon>Rhodocyclaceae</taxon>
        <taxon>Rhodocyclus</taxon>
    </lineage>
</organism>
<accession>A0A840G1U4</accession>
<dbReference type="RefSeq" id="WP_153115069.1">
    <property type="nucleotide sequence ID" value="NZ_JACIGE010000001.1"/>
</dbReference>
<proteinExistence type="predicted"/>
<sequence length="147" mass="15714">MSADPSKDPIDFVRNFWGAMGFSLPGMVTPTFDVDELGKRINDLKAVEGWLKMNLSMLQMTIQSLEMQCVTLNAVRTMSAMASGETADKSPAGGEGSGSEAFAQAALWPWHLMQQMQENLNAQSEAGAEKDAGAAGENSAENAKPRG</sequence>
<evidence type="ECO:0000313" key="3">
    <source>
        <dbReference type="Proteomes" id="UP000587070"/>
    </source>
</evidence>
<dbReference type="Proteomes" id="UP000587070">
    <property type="component" value="Unassembled WGS sequence"/>
</dbReference>
<dbReference type="NCBIfam" id="NF043076">
    <property type="entry name" value="PHA_gran_PhaM"/>
    <property type="match status" value="1"/>
</dbReference>
<dbReference type="InterPro" id="IPR050026">
    <property type="entry name" value="PHA_gran_PhaM_N"/>
</dbReference>
<gene>
    <name evidence="2" type="ORF">GGD90_000275</name>
</gene>
<evidence type="ECO:0000256" key="1">
    <source>
        <dbReference type="SAM" id="MobiDB-lite"/>
    </source>
</evidence>
<dbReference type="EMBL" id="JACIGE010000001">
    <property type="protein sequence ID" value="MBB4245926.1"/>
    <property type="molecule type" value="Genomic_DNA"/>
</dbReference>
<keyword evidence="3" id="KW-1185">Reference proteome</keyword>
<dbReference type="AlphaFoldDB" id="A0A840G1U4"/>
<dbReference type="OrthoDB" id="8566581at2"/>
<comment type="caution">
    <text evidence="2">The sequence shown here is derived from an EMBL/GenBank/DDBJ whole genome shotgun (WGS) entry which is preliminary data.</text>
</comment>
<feature type="region of interest" description="Disordered" evidence="1">
    <location>
        <begin position="118"/>
        <end position="147"/>
    </location>
</feature>
<feature type="region of interest" description="Disordered" evidence="1">
    <location>
        <begin position="81"/>
        <end position="100"/>
    </location>
</feature>
<feature type="compositionally biased region" description="Low complexity" evidence="1">
    <location>
        <begin position="133"/>
        <end position="147"/>
    </location>
</feature>
<evidence type="ECO:0000313" key="2">
    <source>
        <dbReference type="EMBL" id="MBB4245926.1"/>
    </source>
</evidence>
<name>A0A840G1U4_RHOTE</name>